<organism evidence="1 2">
    <name type="scientific">Algoriphagus aquaeductus</name>
    <dbReference type="NCBI Taxonomy" id="475299"/>
    <lineage>
        <taxon>Bacteria</taxon>
        <taxon>Pseudomonadati</taxon>
        <taxon>Bacteroidota</taxon>
        <taxon>Cytophagia</taxon>
        <taxon>Cytophagales</taxon>
        <taxon>Cyclobacteriaceae</taxon>
        <taxon>Algoriphagus</taxon>
    </lineage>
</organism>
<accession>A0A326RMB6</accession>
<keyword evidence="2" id="KW-1185">Reference proteome</keyword>
<dbReference type="AlphaFoldDB" id="A0A326RMB6"/>
<proteinExistence type="predicted"/>
<reference evidence="1 2" key="1">
    <citation type="submission" date="2018-06" db="EMBL/GenBank/DDBJ databases">
        <title>Genomic Encyclopedia of Archaeal and Bacterial Type Strains, Phase II (KMG-II): from individual species to whole genera.</title>
        <authorList>
            <person name="Goeker M."/>
        </authorList>
    </citation>
    <scope>NUCLEOTIDE SEQUENCE [LARGE SCALE GENOMIC DNA]</scope>
    <source>
        <strain evidence="1 2">T4</strain>
    </source>
</reference>
<protein>
    <submittedName>
        <fullName evidence="1">Uncharacterized protein</fullName>
    </submittedName>
</protein>
<comment type="caution">
    <text evidence="1">The sequence shown here is derived from an EMBL/GenBank/DDBJ whole genome shotgun (WGS) entry which is preliminary data.</text>
</comment>
<dbReference type="Proteomes" id="UP000248917">
    <property type="component" value="Unassembled WGS sequence"/>
</dbReference>
<evidence type="ECO:0000313" key="2">
    <source>
        <dbReference type="Proteomes" id="UP000248917"/>
    </source>
</evidence>
<evidence type="ECO:0000313" key="1">
    <source>
        <dbReference type="EMBL" id="PZV79569.1"/>
    </source>
</evidence>
<sequence length="93" mass="10510">MTGKTEDELIPLIAGVKEDGYLIIDHDSNSYLFLGQEIPLGKRQVFVTNPYLEKSETEPEVMLLKSKNNECFEFYEAFGLPKLKDGAVPKSIK</sequence>
<dbReference type="EMBL" id="QKTX01000014">
    <property type="protein sequence ID" value="PZV79569.1"/>
    <property type="molecule type" value="Genomic_DNA"/>
</dbReference>
<gene>
    <name evidence="1" type="ORF">CLV31_1141</name>
</gene>
<name>A0A326RMB6_9BACT</name>